<dbReference type="InterPro" id="IPR008969">
    <property type="entry name" value="CarboxyPept-like_regulatory"/>
</dbReference>
<protein>
    <submittedName>
        <fullName evidence="17">TonB-dependent receptor</fullName>
    </submittedName>
</protein>
<dbReference type="InterPro" id="IPR039426">
    <property type="entry name" value="TonB-dep_rcpt-like"/>
</dbReference>
<evidence type="ECO:0000256" key="11">
    <source>
        <dbReference type="ARBA" id="ARBA00023237"/>
    </source>
</evidence>
<gene>
    <name evidence="17" type="ORF">HW556_00490</name>
</gene>
<dbReference type="Pfam" id="PF07715">
    <property type="entry name" value="Plug"/>
    <property type="match status" value="1"/>
</dbReference>
<feature type="domain" description="TonB-dependent receptor-like beta-barrel" evidence="15">
    <location>
        <begin position="356"/>
        <end position="790"/>
    </location>
</feature>
<dbReference type="Proteomes" id="UP000626554">
    <property type="component" value="Unassembled WGS sequence"/>
</dbReference>
<dbReference type="PROSITE" id="PS52016">
    <property type="entry name" value="TONB_DEPENDENT_REC_3"/>
    <property type="match status" value="1"/>
</dbReference>
<evidence type="ECO:0000313" key="18">
    <source>
        <dbReference type="Proteomes" id="UP000626554"/>
    </source>
</evidence>
<accession>A0ABX2PYG9</accession>
<dbReference type="Pfam" id="PF13715">
    <property type="entry name" value="CarbopepD_reg_2"/>
    <property type="match status" value="1"/>
</dbReference>
<evidence type="ECO:0000256" key="1">
    <source>
        <dbReference type="ARBA" id="ARBA00004571"/>
    </source>
</evidence>
<evidence type="ECO:0000256" key="14">
    <source>
        <dbReference type="SAM" id="SignalP"/>
    </source>
</evidence>
<evidence type="ECO:0000256" key="3">
    <source>
        <dbReference type="ARBA" id="ARBA00022452"/>
    </source>
</evidence>
<dbReference type="RefSeq" id="WP_176896976.1">
    <property type="nucleotide sequence ID" value="NZ_JABKAV010000001.1"/>
</dbReference>
<evidence type="ECO:0000256" key="7">
    <source>
        <dbReference type="ARBA" id="ARBA00023004"/>
    </source>
</evidence>
<sequence>MKKVLTTGLALLGLSSGVAWAQGPVAGTITDTRTGQPLPGATVLLDGTPSGTTNAAGAFSLAAVPAGQHELRITFVGYEAFVQTLQGQAEAQRIAARLQPGGVLTGDALVTAQRASDRTATAYTNLGKQDLAKRNFGQDLPYLLDQTPSVVVTSDAGAGVGYTDIRIRGTSNTGINMTINGIPLNDAESHGSFLVNLPDLSSSISSIQIQRGVGTSQNGGAAFGASLNISTLDNRLDAYGETSNSYGSFNTWKNTAQFGTGLLGKHFTVDGRLSRISTDGYMNRAASDLKSYYLAAGYQGKNTLVKFITFSGREKTYQAWNGVPEPAITGNEALLQQYVENGELSAADAERVRREGRRYSYYTYDNQTDNYQQNHYQLHLSQALGADWSLGAALHLTRGFGYYESFRANRRLANYQLPNVVLGDTTIARTDLVDRKWLDNYFYGGTFALNYQPKSNDRLQATVGGAWNRFVNDHYGEVIWARFASTGNIRHRYYFNDATKTDYNAYARATWQVLPKLGVYGDVQVRHIDYAIDGLEDDQNDVTTRARYTFFNPKAGATFALAAGQQLYASFAVGQREPVRSDFTDRPTGDQSAKAERLNDFEAGYRLRKADVNLLGAGGSVTLEANYFYMHYRNQLVATGQLNDVGTALRTNAPRSYRTGLELTGAAAALQNRVSLSSTLTLSRNRILDYRAITYDADYNPVMAAEARTTTISYSPSVVSAHTLEAQPLAAVPGLRAALLYKTVSRQYLDNTTSEDRRISPYQVLDFRLRYTIRPVSIKEIELGLLVNNVLNRRYVANGYTYGYPGADGRQQTFNWYYPQATRNFLVSVGAKF</sequence>
<keyword evidence="17" id="KW-0675">Receptor</keyword>
<dbReference type="PANTHER" id="PTHR32552:SF68">
    <property type="entry name" value="FERRICHROME OUTER MEMBRANE TRANSPORTER_PHAGE RECEPTOR"/>
    <property type="match status" value="1"/>
</dbReference>
<evidence type="ECO:0000256" key="2">
    <source>
        <dbReference type="ARBA" id="ARBA00022448"/>
    </source>
</evidence>
<comment type="subcellular location">
    <subcellularLocation>
        <location evidence="1 12">Cell outer membrane</location>
        <topology evidence="1 12">Multi-pass membrane protein</topology>
    </subcellularLocation>
</comment>
<comment type="similarity">
    <text evidence="12 13">Belongs to the TonB-dependent receptor family.</text>
</comment>
<dbReference type="Gene3D" id="2.60.40.1120">
    <property type="entry name" value="Carboxypeptidase-like, regulatory domain"/>
    <property type="match status" value="1"/>
</dbReference>
<feature type="signal peptide" evidence="14">
    <location>
        <begin position="1"/>
        <end position="21"/>
    </location>
</feature>
<evidence type="ECO:0000256" key="8">
    <source>
        <dbReference type="ARBA" id="ARBA00023065"/>
    </source>
</evidence>
<evidence type="ECO:0000259" key="16">
    <source>
        <dbReference type="Pfam" id="PF07715"/>
    </source>
</evidence>
<keyword evidence="2 12" id="KW-0813">Transport</keyword>
<evidence type="ECO:0000256" key="10">
    <source>
        <dbReference type="ARBA" id="ARBA00023136"/>
    </source>
</evidence>
<evidence type="ECO:0000256" key="12">
    <source>
        <dbReference type="PROSITE-ProRule" id="PRU01360"/>
    </source>
</evidence>
<name>A0ABX2PYG9_9BACT</name>
<comment type="caution">
    <text evidence="17">The sequence shown here is derived from an EMBL/GenBank/DDBJ whole genome shotgun (WGS) entry which is preliminary data.</text>
</comment>
<dbReference type="EMBL" id="JABKAV010000001">
    <property type="protein sequence ID" value="NVO83349.1"/>
    <property type="molecule type" value="Genomic_DNA"/>
</dbReference>
<dbReference type="SUPFAM" id="SSF56935">
    <property type="entry name" value="Porins"/>
    <property type="match status" value="1"/>
</dbReference>
<keyword evidence="5 12" id="KW-0812">Transmembrane</keyword>
<keyword evidence="8" id="KW-0406">Ion transport</keyword>
<keyword evidence="10 12" id="KW-0472">Membrane</keyword>
<evidence type="ECO:0000259" key="15">
    <source>
        <dbReference type="Pfam" id="PF00593"/>
    </source>
</evidence>
<keyword evidence="9 13" id="KW-0798">TonB box</keyword>
<dbReference type="Gene3D" id="2.40.170.20">
    <property type="entry name" value="TonB-dependent receptor, beta-barrel domain"/>
    <property type="match status" value="1"/>
</dbReference>
<keyword evidence="6 14" id="KW-0732">Signal</keyword>
<dbReference type="InterPro" id="IPR037066">
    <property type="entry name" value="Plug_dom_sf"/>
</dbReference>
<keyword evidence="18" id="KW-1185">Reference proteome</keyword>
<evidence type="ECO:0000256" key="4">
    <source>
        <dbReference type="ARBA" id="ARBA00022496"/>
    </source>
</evidence>
<dbReference type="SUPFAM" id="SSF49464">
    <property type="entry name" value="Carboxypeptidase regulatory domain-like"/>
    <property type="match status" value="1"/>
</dbReference>
<keyword evidence="4" id="KW-0410">Iron transport</keyword>
<evidence type="ECO:0000256" key="13">
    <source>
        <dbReference type="RuleBase" id="RU003357"/>
    </source>
</evidence>
<organism evidence="17 18">
    <name type="scientific">Hymenobacter terrestris</name>
    <dbReference type="NCBI Taxonomy" id="2748310"/>
    <lineage>
        <taxon>Bacteria</taxon>
        <taxon>Pseudomonadati</taxon>
        <taxon>Bacteroidota</taxon>
        <taxon>Cytophagia</taxon>
        <taxon>Cytophagales</taxon>
        <taxon>Hymenobacteraceae</taxon>
        <taxon>Hymenobacter</taxon>
    </lineage>
</organism>
<dbReference type="Gene3D" id="2.170.130.10">
    <property type="entry name" value="TonB-dependent receptor, plug domain"/>
    <property type="match status" value="1"/>
</dbReference>
<feature type="chain" id="PRO_5047544613" evidence="14">
    <location>
        <begin position="22"/>
        <end position="833"/>
    </location>
</feature>
<evidence type="ECO:0000256" key="5">
    <source>
        <dbReference type="ARBA" id="ARBA00022692"/>
    </source>
</evidence>
<dbReference type="Pfam" id="PF00593">
    <property type="entry name" value="TonB_dep_Rec_b-barrel"/>
    <property type="match status" value="1"/>
</dbReference>
<evidence type="ECO:0000256" key="9">
    <source>
        <dbReference type="ARBA" id="ARBA00023077"/>
    </source>
</evidence>
<evidence type="ECO:0000313" key="17">
    <source>
        <dbReference type="EMBL" id="NVO83349.1"/>
    </source>
</evidence>
<evidence type="ECO:0000256" key="6">
    <source>
        <dbReference type="ARBA" id="ARBA00022729"/>
    </source>
</evidence>
<proteinExistence type="inferred from homology"/>
<reference evidence="17 18" key="1">
    <citation type="submission" date="2020-05" db="EMBL/GenBank/DDBJ databases">
        <title>Hymenobacter terrestris sp. nov. and Hymenobacter lapidiphilus sp. nov., isolated from regoliths in Antarctica.</title>
        <authorList>
            <person name="Sedlacek I."/>
            <person name="Pantucek R."/>
            <person name="Zeman M."/>
            <person name="Holochova P."/>
            <person name="Kralova S."/>
            <person name="Stankova E."/>
            <person name="Sedo O."/>
            <person name="Micenkova L."/>
            <person name="Svec P."/>
            <person name="Gupta V."/>
            <person name="Sood U."/>
            <person name="Korpole U.S."/>
            <person name="Lal R."/>
        </authorList>
    </citation>
    <scope>NUCLEOTIDE SEQUENCE [LARGE SCALE GENOMIC DNA]</scope>
    <source>
        <strain evidence="17 18">P5252</strain>
    </source>
</reference>
<keyword evidence="7" id="KW-0408">Iron</keyword>
<keyword evidence="3 12" id="KW-1134">Transmembrane beta strand</keyword>
<dbReference type="PANTHER" id="PTHR32552">
    <property type="entry name" value="FERRICHROME IRON RECEPTOR-RELATED"/>
    <property type="match status" value="1"/>
</dbReference>
<dbReference type="InterPro" id="IPR012910">
    <property type="entry name" value="Plug_dom"/>
</dbReference>
<dbReference type="InterPro" id="IPR036942">
    <property type="entry name" value="Beta-barrel_TonB_sf"/>
</dbReference>
<keyword evidence="11 12" id="KW-0998">Cell outer membrane</keyword>
<dbReference type="InterPro" id="IPR000531">
    <property type="entry name" value="Beta-barrel_TonB"/>
</dbReference>
<feature type="domain" description="TonB-dependent receptor plug" evidence="16">
    <location>
        <begin position="118"/>
        <end position="225"/>
    </location>
</feature>